<dbReference type="OrthoDB" id="275876at2759"/>
<dbReference type="Proteomes" id="UP000799436">
    <property type="component" value="Unassembled WGS sequence"/>
</dbReference>
<evidence type="ECO:0000256" key="5">
    <source>
        <dbReference type="SAM" id="MobiDB-lite"/>
    </source>
</evidence>
<protein>
    <recommendedName>
        <fullName evidence="4">Large ribosomal subunit protein uL4m</fullName>
    </recommendedName>
</protein>
<evidence type="ECO:0000256" key="4">
    <source>
        <dbReference type="ARBA" id="ARBA00040565"/>
    </source>
</evidence>
<evidence type="ECO:0000313" key="7">
    <source>
        <dbReference type="Proteomes" id="UP000799436"/>
    </source>
</evidence>
<evidence type="ECO:0000313" key="6">
    <source>
        <dbReference type="EMBL" id="KAF2773084.1"/>
    </source>
</evidence>
<dbReference type="GO" id="GO:1990904">
    <property type="term" value="C:ribonucleoprotein complex"/>
    <property type="evidence" value="ECO:0007669"/>
    <property type="project" value="UniProtKB-KW"/>
</dbReference>
<evidence type="ECO:0000256" key="2">
    <source>
        <dbReference type="ARBA" id="ARBA00022980"/>
    </source>
</evidence>
<dbReference type="GO" id="GO:0006412">
    <property type="term" value="P:translation"/>
    <property type="evidence" value="ECO:0007669"/>
    <property type="project" value="InterPro"/>
</dbReference>
<dbReference type="SUPFAM" id="SSF52166">
    <property type="entry name" value="Ribosomal protein L4"/>
    <property type="match status" value="1"/>
</dbReference>
<gene>
    <name evidence="6" type="ORF">EJ03DRAFT_324134</name>
</gene>
<dbReference type="Pfam" id="PF00573">
    <property type="entry name" value="Ribosomal_L4"/>
    <property type="match status" value="1"/>
</dbReference>
<keyword evidence="7" id="KW-1185">Reference proteome</keyword>
<proteinExistence type="inferred from homology"/>
<accession>A0A6G1LLP1</accession>
<dbReference type="InterPro" id="IPR002136">
    <property type="entry name" value="Ribosomal_uL4"/>
</dbReference>
<sequence>MASQRVAAPAIHLFNGFRQAHRPVQRRCMATEAPLPNATLAQSYREANLEATPTEPILKDEINVPSPTPSSGISSQPHSYTIPQNPFLTTATCTTHTFPAFEPTTFVQYPSTHLLLPLRKDILHKAVIYEADNTRQGTASTKWRSEVHGSNRKVRPQKGTGSARLGDKKSPMLKGGGVAFGPKPRDFSTKLPRKIYDLAWRTALSYRYQKGELILLEDEAELQNVHEHSSERYVRDLLRHNHFGRPDGRTLFVTLERRDQFFTALEGENMERQARALEVLHVDVKDLLELGRVVIERPALEWLFSEHESDLKRGETLSEWGYMMLRQYREAAAGMTDVAVAA</sequence>
<dbReference type="Gene3D" id="3.40.1370.10">
    <property type="match status" value="1"/>
</dbReference>
<dbReference type="EMBL" id="ML995812">
    <property type="protein sequence ID" value="KAF2773084.1"/>
    <property type="molecule type" value="Genomic_DNA"/>
</dbReference>
<dbReference type="GO" id="GO:0003735">
    <property type="term" value="F:structural constituent of ribosome"/>
    <property type="evidence" value="ECO:0007669"/>
    <property type="project" value="InterPro"/>
</dbReference>
<keyword evidence="3" id="KW-0687">Ribonucleoprotein</keyword>
<dbReference type="GO" id="GO:0005840">
    <property type="term" value="C:ribosome"/>
    <property type="evidence" value="ECO:0007669"/>
    <property type="project" value="UniProtKB-KW"/>
</dbReference>
<evidence type="ECO:0000256" key="1">
    <source>
        <dbReference type="ARBA" id="ARBA00010528"/>
    </source>
</evidence>
<reference evidence="6" key="1">
    <citation type="journal article" date="2020" name="Stud. Mycol.">
        <title>101 Dothideomycetes genomes: a test case for predicting lifestyles and emergence of pathogens.</title>
        <authorList>
            <person name="Haridas S."/>
            <person name="Albert R."/>
            <person name="Binder M."/>
            <person name="Bloem J."/>
            <person name="Labutti K."/>
            <person name="Salamov A."/>
            <person name="Andreopoulos B."/>
            <person name="Baker S."/>
            <person name="Barry K."/>
            <person name="Bills G."/>
            <person name="Bluhm B."/>
            <person name="Cannon C."/>
            <person name="Castanera R."/>
            <person name="Culley D."/>
            <person name="Daum C."/>
            <person name="Ezra D."/>
            <person name="Gonzalez J."/>
            <person name="Henrissat B."/>
            <person name="Kuo A."/>
            <person name="Liang C."/>
            <person name="Lipzen A."/>
            <person name="Lutzoni F."/>
            <person name="Magnuson J."/>
            <person name="Mondo S."/>
            <person name="Nolan M."/>
            <person name="Ohm R."/>
            <person name="Pangilinan J."/>
            <person name="Park H.-J."/>
            <person name="Ramirez L."/>
            <person name="Alfaro M."/>
            <person name="Sun H."/>
            <person name="Tritt A."/>
            <person name="Yoshinaga Y."/>
            <person name="Zwiers L.-H."/>
            <person name="Turgeon B."/>
            <person name="Goodwin S."/>
            <person name="Spatafora J."/>
            <person name="Crous P."/>
            <person name="Grigoriev I."/>
        </authorList>
    </citation>
    <scope>NUCLEOTIDE SEQUENCE</scope>
    <source>
        <strain evidence="6">CBS 116005</strain>
    </source>
</reference>
<name>A0A6G1LLP1_9PEZI</name>
<dbReference type="PANTHER" id="PTHR10746:SF6">
    <property type="entry name" value="LARGE RIBOSOMAL SUBUNIT PROTEIN UL4M"/>
    <property type="match status" value="1"/>
</dbReference>
<dbReference type="NCBIfam" id="TIGR03953">
    <property type="entry name" value="rplD_bact"/>
    <property type="match status" value="1"/>
</dbReference>
<dbReference type="InterPro" id="IPR013005">
    <property type="entry name" value="Ribosomal_uL4-like"/>
</dbReference>
<comment type="similarity">
    <text evidence="1">Belongs to the universal ribosomal protein uL4 family.</text>
</comment>
<feature type="region of interest" description="Disordered" evidence="5">
    <location>
        <begin position="138"/>
        <end position="179"/>
    </location>
</feature>
<organism evidence="6 7">
    <name type="scientific">Teratosphaeria nubilosa</name>
    <dbReference type="NCBI Taxonomy" id="161662"/>
    <lineage>
        <taxon>Eukaryota</taxon>
        <taxon>Fungi</taxon>
        <taxon>Dikarya</taxon>
        <taxon>Ascomycota</taxon>
        <taxon>Pezizomycotina</taxon>
        <taxon>Dothideomycetes</taxon>
        <taxon>Dothideomycetidae</taxon>
        <taxon>Mycosphaerellales</taxon>
        <taxon>Teratosphaeriaceae</taxon>
        <taxon>Teratosphaeria</taxon>
    </lineage>
</organism>
<dbReference type="PANTHER" id="PTHR10746">
    <property type="entry name" value="50S RIBOSOMAL PROTEIN L4"/>
    <property type="match status" value="1"/>
</dbReference>
<dbReference type="InterPro" id="IPR023574">
    <property type="entry name" value="Ribosomal_uL4_dom_sf"/>
</dbReference>
<keyword evidence="2 6" id="KW-0689">Ribosomal protein</keyword>
<evidence type="ECO:0000256" key="3">
    <source>
        <dbReference type="ARBA" id="ARBA00023274"/>
    </source>
</evidence>
<dbReference type="AlphaFoldDB" id="A0A6G1LLP1"/>